<dbReference type="GO" id="GO:0008270">
    <property type="term" value="F:zinc ion binding"/>
    <property type="evidence" value="ECO:0007669"/>
    <property type="project" value="InterPro"/>
</dbReference>
<evidence type="ECO:0000256" key="3">
    <source>
        <dbReference type="ARBA" id="ARBA00022723"/>
    </source>
</evidence>
<dbReference type="AlphaFoldDB" id="A0A4Q7LX05"/>
<dbReference type="PANTHER" id="PTHR30096">
    <property type="entry name" value="4,5-DOPA DIOXYGENASE EXTRADIOL-LIKE PROTEIN"/>
    <property type="match status" value="1"/>
</dbReference>
<keyword evidence="3" id="KW-0479">Metal-binding</keyword>
<keyword evidence="8" id="KW-1185">Reference proteome</keyword>
<dbReference type="EMBL" id="SGWV01000007">
    <property type="protein sequence ID" value="RZS58399.1"/>
    <property type="molecule type" value="Genomic_DNA"/>
</dbReference>
<dbReference type="PIRSF" id="PIRSF006157">
    <property type="entry name" value="Doxgns_DODA"/>
    <property type="match status" value="1"/>
</dbReference>
<dbReference type="CDD" id="cd07363">
    <property type="entry name" value="45_DOPA_Dioxygenase"/>
    <property type="match status" value="1"/>
</dbReference>
<evidence type="ECO:0000256" key="5">
    <source>
        <dbReference type="ARBA" id="ARBA00023002"/>
    </source>
</evidence>
<evidence type="ECO:0000313" key="7">
    <source>
        <dbReference type="EMBL" id="RZS58399.1"/>
    </source>
</evidence>
<evidence type="ECO:0000259" key="6">
    <source>
        <dbReference type="Pfam" id="PF02900"/>
    </source>
</evidence>
<organism evidence="7 8">
    <name type="scientific">Sphaerotilus mobilis</name>
    <dbReference type="NCBI Taxonomy" id="47994"/>
    <lineage>
        <taxon>Bacteria</taxon>
        <taxon>Pseudomonadati</taxon>
        <taxon>Pseudomonadota</taxon>
        <taxon>Betaproteobacteria</taxon>
        <taxon>Burkholderiales</taxon>
        <taxon>Sphaerotilaceae</taxon>
        <taxon>Sphaerotilus</taxon>
    </lineage>
</organism>
<feature type="domain" description="Extradiol ring-cleavage dioxygenase class III enzyme subunit B" evidence="6">
    <location>
        <begin position="9"/>
        <end position="253"/>
    </location>
</feature>
<keyword evidence="5" id="KW-0560">Oxidoreductase</keyword>
<dbReference type="GO" id="GO:0008198">
    <property type="term" value="F:ferrous iron binding"/>
    <property type="evidence" value="ECO:0007669"/>
    <property type="project" value="InterPro"/>
</dbReference>
<gene>
    <name evidence="7" type="ORF">EV685_0691</name>
</gene>
<dbReference type="PANTHER" id="PTHR30096:SF0">
    <property type="entry name" value="4,5-DOPA DIOXYGENASE EXTRADIOL-LIKE PROTEIN"/>
    <property type="match status" value="1"/>
</dbReference>
<proteinExistence type="inferred from homology"/>
<protein>
    <submittedName>
        <fullName evidence="7">4,5-DOPA dioxygenase extradiol</fullName>
    </submittedName>
</protein>
<evidence type="ECO:0000313" key="8">
    <source>
        <dbReference type="Proteomes" id="UP000293433"/>
    </source>
</evidence>
<dbReference type="OrthoDB" id="9790889at2"/>
<dbReference type="Gene3D" id="3.40.830.10">
    <property type="entry name" value="LigB-like"/>
    <property type="match status" value="1"/>
</dbReference>
<comment type="similarity">
    <text evidence="2">Belongs to the DODA-type extradiol aromatic ring-opening dioxygenase family.</text>
</comment>
<accession>A0A4Q7LX05</accession>
<dbReference type="GO" id="GO:0016702">
    <property type="term" value="F:oxidoreductase activity, acting on single donors with incorporation of molecular oxygen, incorporation of two atoms of oxygen"/>
    <property type="evidence" value="ECO:0007669"/>
    <property type="project" value="UniProtKB-ARBA"/>
</dbReference>
<keyword evidence="7" id="KW-0223">Dioxygenase</keyword>
<evidence type="ECO:0000256" key="2">
    <source>
        <dbReference type="ARBA" id="ARBA00007581"/>
    </source>
</evidence>
<evidence type="ECO:0000256" key="4">
    <source>
        <dbReference type="ARBA" id="ARBA00022833"/>
    </source>
</evidence>
<dbReference type="SUPFAM" id="SSF53213">
    <property type="entry name" value="LigB-like"/>
    <property type="match status" value="1"/>
</dbReference>
<name>A0A4Q7LX05_9BURK</name>
<keyword evidence="4" id="KW-0862">Zinc</keyword>
<evidence type="ECO:0000256" key="1">
    <source>
        <dbReference type="ARBA" id="ARBA00001947"/>
    </source>
</evidence>
<comment type="caution">
    <text evidence="7">The sequence shown here is derived from an EMBL/GenBank/DDBJ whole genome shotgun (WGS) entry which is preliminary data.</text>
</comment>
<comment type="cofactor">
    <cofactor evidence="1">
        <name>Zn(2+)</name>
        <dbReference type="ChEBI" id="CHEBI:29105"/>
    </cofactor>
</comment>
<dbReference type="Proteomes" id="UP000293433">
    <property type="component" value="Unassembled WGS sequence"/>
</dbReference>
<dbReference type="RefSeq" id="WP_130480549.1">
    <property type="nucleotide sequence ID" value="NZ_SGWV01000007.1"/>
</dbReference>
<dbReference type="InterPro" id="IPR004183">
    <property type="entry name" value="Xdiol_dOase_suB"/>
</dbReference>
<dbReference type="InterPro" id="IPR014436">
    <property type="entry name" value="Extradiol_dOase_DODA"/>
</dbReference>
<sequence length="287" mass="30715">MKHSFPPLYVSHGSPMIALESSPAARFLDRLGPAVEAAFGRPKAVLVVSPHSSTRETMLLGGLRHEAIHDFGGFPQALYEQRYDAPGAPALAAEIARSLADTGVAAQSVPASGLDHGIWTLMKRAWPGADLPVLPLTLVPNASPARQFALGEALSRWADEGVLIIGSGSLTHNLRRFFSSPNAHEGNRELPVSPDVAEFQEWVRARGADRDWDALIDYRKQAPHAALQHPTDEHWLPYYIAAGAGGRTSPAVRIHASVDAGMLAMDAYAFGPQAGRMAEALGEVQAA</sequence>
<reference evidence="7 8" key="1">
    <citation type="submission" date="2019-02" db="EMBL/GenBank/DDBJ databases">
        <title>Genomic Encyclopedia of Type Strains, Phase IV (KMG-IV): sequencing the most valuable type-strain genomes for metagenomic binning, comparative biology and taxonomic classification.</title>
        <authorList>
            <person name="Goeker M."/>
        </authorList>
    </citation>
    <scope>NUCLEOTIDE SEQUENCE [LARGE SCALE GENOMIC DNA]</scope>
    <source>
        <strain evidence="7 8">DSM 10617</strain>
    </source>
</reference>
<dbReference type="Pfam" id="PF02900">
    <property type="entry name" value="LigB"/>
    <property type="match status" value="1"/>
</dbReference>